<evidence type="ECO:0000313" key="3">
    <source>
        <dbReference type="EMBL" id="MCK9878919.1"/>
    </source>
</evidence>
<dbReference type="EMBL" id="JALKFT010000052">
    <property type="protein sequence ID" value="MCK9878919.1"/>
    <property type="molecule type" value="Genomic_DNA"/>
</dbReference>
<name>A0ABT0K5Z2_9ACTN</name>
<sequence>MSGARESTGGPVGRTEAAAGGDTVTTGGRQATMWNGAAGRGWIAAQDLLDRMYQPFADLLTSGIVDGDRVLDVGCGGGATALAAARRAGGTAGGDAGEPRSGGHCVGVDVSELMLTAARARALRAGVPVDFVRADAARHPFPPSGFDAVISRFGVMFFADPVAAFTNVRRATRSGGQLTFVSWRGLADNPFFTAAERAAAPILPGLAQRDPDAPGPFSLARREHTERLLRGGGWTNIDIVPVDEPCVLSELELEQYFTLVGPVSRLLPDLDEATRATVVGTVRAAFEPFREADHFRYTAACWAVRATAPH</sequence>
<keyword evidence="4" id="KW-1185">Reference proteome</keyword>
<organism evidence="3 4">
    <name type="scientific">Frankia umida</name>
    <dbReference type="NCBI Taxonomy" id="573489"/>
    <lineage>
        <taxon>Bacteria</taxon>
        <taxon>Bacillati</taxon>
        <taxon>Actinomycetota</taxon>
        <taxon>Actinomycetes</taxon>
        <taxon>Frankiales</taxon>
        <taxon>Frankiaceae</taxon>
        <taxon>Frankia</taxon>
    </lineage>
</organism>
<evidence type="ECO:0000313" key="4">
    <source>
        <dbReference type="Proteomes" id="UP001201873"/>
    </source>
</evidence>
<dbReference type="Gene3D" id="3.40.50.150">
    <property type="entry name" value="Vaccinia Virus protein VP39"/>
    <property type="match status" value="1"/>
</dbReference>
<feature type="region of interest" description="Disordered" evidence="1">
    <location>
        <begin position="1"/>
        <end position="30"/>
    </location>
</feature>
<gene>
    <name evidence="3" type="ORF">MXD59_24695</name>
</gene>
<evidence type="ECO:0000256" key="1">
    <source>
        <dbReference type="SAM" id="MobiDB-lite"/>
    </source>
</evidence>
<dbReference type="GO" id="GO:0008168">
    <property type="term" value="F:methyltransferase activity"/>
    <property type="evidence" value="ECO:0007669"/>
    <property type="project" value="UniProtKB-KW"/>
</dbReference>
<dbReference type="Proteomes" id="UP001201873">
    <property type="component" value="Unassembled WGS sequence"/>
</dbReference>
<comment type="caution">
    <text evidence="3">The sequence shown here is derived from an EMBL/GenBank/DDBJ whole genome shotgun (WGS) entry which is preliminary data.</text>
</comment>
<dbReference type="InterPro" id="IPR029063">
    <property type="entry name" value="SAM-dependent_MTases_sf"/>
</dbReference>
<accession>A0ABT0K5Z2</accession>
<dbReference type="Pfam" id="PF08241">
    <property type="entry name" value="Methyltransf_11"/>
    <property type="match status" value="1"/>
</dbReference>
<dbReference type="PANTHER" id="PTHR43591">
    <property type="entry name" value="METHYLTRANSFERASE"/>
    <property type="match status" value="1"/>
</dbReference>
<feature type="compositionally biased region" description="Low complexity" evidence="1">
    <location>
        <begin position="15"/>
        <end position="28"/>
    </location>
</feature>
<feature type="domain" description="Methyltransferase type 11" evidence="2">
    <location>
        <begin position="71"/>
        <end position="179"/>
    </location>
</feature>
<reference evidence="3 4" key="1">
    <citation type="submission" date="2022-04" db="EMBL/GenBank/DDBJ databases">
        <title>Genome diversity in the genus Frankia.</title>
        <authorList>
            <person name="Carlos-Shanley C."/>
            <person name="Hahn D."/>
        </authorList>
    </citation>
    <scope>NUCLEOTIDE SEQUENCE [LARGE SCALE GENOMIC DNA]</scope>
    <source>
        <strain evidence="3 4">Ag45/Mut15</strain>
    </source>
</reference>
<proteinExistence type="predicted"/>
<keyword evidence="3" id="KW-0808">Transferase</keyword>
<evidence type="ECO:0000259" key="2">
    <source>
        <dbReference type="Pfam" id="PF08241"/>
    </source>
</evidence>
<keyword evidence="3" id="KW-0489">Methyltransferase</keyword>
<dbReference type="GO" id="GO:0032259">
    <property type="term" value="P:methylation"/>
    <property type="evidence" value="ECO:0007669"/>
    <property type="project" value="UniProtKB-KW"/>
</dbReference>
<protein>
    <submittedName>
        <fullName evidence="3">Class I SAM-dependent methyltransferase</fullName>
    </submittedName>
</protein>
<dbReference type="InterPro" id="IPR013216">
    <property type="entry name" value="Methyltransf_11"/>
</dbReference>
<dbReference type="SUPFAM" id="SSF53335">
    <property type="entry name" value="S-adenosyl-L-methionine-dependent methyltransferases"/>
    <property type="match status" value="1"/>
</dbReference>
<dbReference type="PANTHER" id="PTHR43591:SF24">
    <property type="entry name" value="2-METHOXY-6-POLYPRENYL-1,4-BENZOQUINOL METHYLASE, MITOCHONDRIAL"/>
    <property type="match status" value="1"/>
</dbReference>